<gene>
    <name evidence="6" type="ORF">DT065_00475</name>
</gene>
<dbReference type="SMART" id="SM00644">
    <property type="entry name" value="Ami_2"/>
    <property type="match status" value="1"/>
</dbReference>
<accession>A0A345BUK5</accession>
<evidence type="ECO:0000313" key="7">
    <source>
        <dbReference type="Proteomes" id="UP000252100"/>
    </source>
</evidence>
<feature type="domain" description="Peptidoglycan recognition protein family" evidence="5">
    <location>
        <begin position="19"/>
        <end position="138"/>
    </location>
</feature>
<sequence>MGYRDLPQLVDVRGNMIRNGAYSKRSWSQITDIARHHSVSTGNDGRDISGWHANDNGWPSIGYHFVILEDGTIEWTNSVNRIGYHVGNNNTPLIGVCSIGNGSFTQAQEDSWEDLVKAIRETDGLDQISISDVKGHNEYPGHATNGCPGINMDTVRSRLRGGSGGSSSGPPKYGPNNESFASYHDDKWMVKKDSYLESQQLLNRVEDAGLDEDGILGQNTLNATRDFHDKYNISKRGANFYGVPGPATLKKLRELDNDDGSGDNPAPKSGEGIVDYLNRIGVDSSYNNRKSMAESHGITNYSGTASQNTKLLELVSGSGTRGKSSNPPANSGEGIVDYMNRIGMDSSYDNRKDLAENTYGISNYTGTASQNNDLLNELSG</sequence>
<evidence type="ECO:0000259" key="4">
    <source>
        <dbReference type="SMART" id="SM00644"/>
    </source>
</evidence>
<proteinExistence type="predicted"/>
<dbReference type="CDD" id="cd06583">
    <property type="entry name" value="PGRP"/>
    <property type="match status" value="1"/>
</dbReference>
<protein>
    <recommendedName>
        <fullName evidence="2">Autolysin</fullName>
    </recommendedName>
    <alternativeName>
        <fullName evidence="1">Cell wall hydrolase</fullName>
    </alternativeName>
</protein>
<evidence type="ECO:0000256" key="3">
    <source>
        <dbReference type="SAM" id="MobiDB-lite"/>
    </source>
</evidence>
<dbReference type="RefSeq" id="WP_114369893.1">
    <property type="nucleotide sequence ID" value="NZ_CP031092.1"/>
</dbReference>
<dbReference type="OrthoDB" id="9812621at2"/>
<dbReference type="Proteomes" id="UP000252100">
    <property type="component" value="Chromosome"/>
</dbReference>
<name>A0A345BUK5_9BACI</name>
<dbReference type="EMBL" id="CP031092">
    <property type="protein sequence ID" value="AXF54636.1"/>
    <property type="molecule type" value="Genomic_DNA"/>
</dbReference>
<evidence type="ECO:0000259" key="5">
    <source>
        <dbReference type="SMART" id="SM00701"/>
    </source>
</evidence>
<dbReference type="InterPro" id="IPR036366">
    <property type="entry name" value="PGBDSf"/>
</dbReference>
<dbReference type="GO" id="GO:0009253">
    <property type="term" value="P:peptidoglycan catabolic process"/>
    <property type="evidence" value="ECO:0007669"/>
    <property type="project" value="InterPro"/>
</dbReference>
<dbReference type="Pfam" id="PF01510">
    <property type="entry name" value="Amidase_2"/>
    <property type="match status" value="1"/>
</dbReference>
<evidence type="ECO:0000256" key="1">
    <source>
        <dbReference type="ARBA" id="ARBA00030881"/>
    </source>
</evidence>
<dbReference type="SUPFAM" id="SSF55846">
    <property type="entry name" value="N-acetylmuramoyl-L-alanine amidase-like"/>
    <property type="match status" value="1"/>
</dbReference>
<dbReference type="Gene3D" id="3.40.80.10">
    <property type="entry name" value="Peptidoglycan recognition protein-like"/>
    <property type="match status" value="1"/>
</dbReference>
<dbReference type="AlphaFoldDB" id="A0A345BUK5"/>
<dbReference type="SUPFAM" id="SSF158634">
    <property type="entry name" value="RPA2825-like"/>
    <property type="match status" value="2"/>
</dbReference>
<organism evidence="6 7">
    <name type="scientific">Salicibibacter kimchii</name>
    <dbReference type="NCBI Taxonomy" id="2099786"/>
    <lineage>
        <taxon>Bacteria</taxon>
        <taxon>Bacillati</taxon>
        <taxon>Bacillota</taxon>
        <taxon>Bacilli</taxon>
        <taxon>Bacillales</taxon>
        <taxon>Bacillaceae</taxon>
        <taxon>Salicibibacter</taxon>
    </lineage>
</organism>
<dbReference type="GO" id="GO:0008270">
    <property type="term" value="F:zinc ion binding"/>
    <property type="evidence" value="ECO:0007669"/>
    <property type="project" value="InterPro"/>
</dbReference>
<dbReference type="InterPro" id="IPR002502">
    <property type="entry name" value="Amidase_domain"/>
</dbReference>
<dbReference type="GO" id="GO:0008745">
    <property type="term" value="F:N-acetylmuramoyl-L-alanine amidase activity"/>
    <property type="evidence" value="ECO:0007669"/>
    <property type="project" value="InterPro"/>
</dbReference>
<feature type="region of interest" description="Disordered" evidence="3">
    <location>
        <begin position="253"/>
        <end position="272"/>
    </location>
</feature>
<evidence type="ECO:0000256" key="2">
    <source>
        <dbReference type="ARBA" id="ARBA00032390"/>
    </source>
</evidence>
<dbReference type="SMART" id="SM00701">
    <property type="entry name" value="PGRP"/>
    <property type="match status" value="1"/>
</dbReference>
<dbReference type="KEGG" id="rue:DT065_00475"/>
<dbReference type="InterPro" id="IPR036505">
    <property type="entry name" value="Amidase/PGRP_sf"/>
</dbReference>
<feature type="domain" description="N-acetylmuramoyl-L-alanine amidase" evidence="4">
    <location>
        <begin position="15"/>
        <end position="149"/>
    </location>
</feature>
<evidence type="ECO:0000313" key="6">
    <source>
        <dbReference type="EMBL" id="AXF54636.1"/>
    </source>
</evidence>
<feature type="region of interest" description="Disordered" evidence="3">
    <location>
        <begin position="156"/>
        <end position="179"/>
    </location>
</feature>
<dbReference type="Gene3D" id="1.10.101.10">
    <property type="entry name" value="PGBD-like superfamily/PGBD"/>
    <property type="match status" value="1"/>
</dbReference>
<keyword evidence="7" id="KW-1185">Reference proteome</keyword>
<reference evidence="6 7" key="1">
    <citation type="journal article" date="2018" name="J. Microbiol.">
        <title>Salicibibacter kimchii gen. nov., sp. nov., a moderately halophilic and alkalitolerant bacterium in the family Bacillaceae, isolated from kimchi.</title>
        <authorList>
            <person name="Jang J.Y."/>
            <person name="Oh Y.J."/>
            <person name="Lim S.K."/>
            <person name="Park H.K."/>
            <person name="Lee C."/>
            <person name="Kim J.Y."/>
            <person name="Lee M.A."/>
            <person name="Choi H.J."/>
        </authorList>
    </citation>
    <scope>NUCLEOTIDE SEQUENCE [LARGE SCALE GENOMIC DNA]</scope>
    <source>
        <strain evidence="6 7">NKC1-1</strain>
    </source>
</reference>
<dbReference type="InterPro" id="IPR006619">
    <property type="entry name" value="PGRP_domain_met/bac"/>
</dbReference>